<feature type="region of interest" description="Disordered" evidence="1">
    <location>
        <begin position="56"/>
        <end position="82"/>
    </location>
</feature>
<feature type="compositionally biased region" description="Basic and acidic residues" evidence="1">
    <location>
        <begin position="1"/>
        <end position="10"/>
    </location>
</feature>
<name>A0AAW2TLA2_9LAMI</name>
<reference evidence="2" key="1">
    <citation type="submission" date="2020-06" db="EMBL/GenBank/DDBJ databases">
        <authorList>
            <person name="Li T."/>
            <person name="Hu X."/>
            <person name="Zhang T."/>
            <person name="Song X."/>
            <person name="Zhang H."/>
            <person name="Dai N."/>
            <person name="Sheng W."/>
            <person name="Hou X."/>
            <person name="Wei L."/>
        </authorList>
    </citation>
    <scope>NUCLEOTIDE SEQUENCE</scope>
    <source>
        <strain evidence="2">KEN1</strain>
        <tissue evidence="2">Leaf</tissue>
    </source>
</reference>
<accession>A0AAW2TLA2</accession>
<comment type="caution">
    <text evidence="2">The sequence shown here is derived from an EMBL/GenBank/DDBJ whole genome shotgun (WGS) entry which is preliminary data.</text>
</comment>
<dbReference type="AlphaFoldDB" id="A0AAW2TLA2"/>
<organism evidence="2">
    <name type="scientific">Sesamum latifolium</name>
    <dbReference type="NCBI Taxonomy" id="2727402"/>
    <lineage>
        <taxon>Eukaryota</taxon>
        <taxon>Viridiplantae</taxon>
        <taxon>Streptophyta</taxon>
        <taxon>Embryophyta</taxon>
        <taxon>Tracheophyta</taxon>
        <taxon>Spermatophyta</taxon>
        <taxon>Magnoliopsida</taxon>
        <taxon>eudicotyledons</taxon>
        <taxon>Gunneridae</taxon>
        <taxon>Pentapetalae</taxon>
        <taxon>asterids</taxon>
        <taxon>lamiids</taxon>
        <taxon>Lamiales</taxon>
        <taxon>Pedaliaceae</taxon>
        <taxon>Sesamum</taxon>
    </lineage>
</organism>
<evidence type="ECO:0000256" key="1">
    <source>
        <dbReference type="SAM" id="MobiDB-lite"/>
    </source>
</evidence>
<evidence type="ECO:0000313" key="2">
    <source>
        <dbReference type="EMBL" id="KAL0405718.1"/>
    </source>
</evidence>
<reference evidence="2" key="2">
    <citation type="journal article" date="2024" name="Plant">
        <title>Genomic evolution and insights into agronomic trait innovations of Sesamum species.</title>
        <authorList>
            <person name="Miao H."/>
            <person name="Wang L."/>
            <person name="Qu L."/>
            <person name="Liu H."/>
            <person name="Sun Y."/>
            <person name="Le M."/>
            <person name="Wang Q."/>
            <person name="Wei S."/>
            <person name="Zheng Y."/>
            <person name="Lin W."/>
            <person name="Duan Y."/>
            <person name="Cao H."/>
            <person name="Xiong S."/>
            <person name="Wang X."/>
            <person name="Wei L."/>
            <person name="Li C."/>
            <person name="Ma Q."/>
            <person name="Ju M."/>
            <person name="Zhao R."/>
            <person name="Li G."/>
            <person name="Mu C."/>
            <person name="Tian Q."/>
            <person name="Mei H."/>
            <person name="Zhang T."/>
            <person name="Gao T."/>
            <person name="Zhang H."/>
        </authorList>
    </citation>
    <scope>NUCLEOTIDE SEQUENCE</scope>
    <source>
        <strain evidence="2">KEN1</strain>
    </source>
</reference>
<gene>
    <name evidence="2" type="ORF">Slati_3885700</name>
</gene>
<proteinExistence type="predicted"/>
<feature type="region of interest" description="Disordered" evidence="1">
    <location>
        <begin position="1"/>
        <end position="25"/>
    </location>
</feature>
<sequence length="183" mass="20975">MRASKHDGRLARIPPDNASTRGPQKGQLHYLGWHVLLRGYALRAEERRSYLLETGGQNIPTSTRQEHGGLHGRYARKKQRGLPSCGRLRRNLRSTKKVPVKAQSWEMRIRGQWGTFPRIHGDPARYRSQFRQDQGHPGHGTPPTNINEVRRPTGIIVALSRFISKSAEKRITIFQNTEETQEL</sequence>
<protein>
    <submittedName>
        <fullName evidence="2">Uncharacterized protein</fullName>
    </submittedName>
</protein>
<dbReference type="EMBL" id="JACGWN010000014">
    <property type="protein sequence ID" value="KAL0405718.1"/>
    <property type="molecule type" value="Genomic_DNA"/>
</dbReference>
<feature type="region of interest" description="Disordered" evidence="1">
    <location>
        <begin position="129"/>
        <end position="149"/>
    </location>
</feature>